<evidence type="ECO:0000313" key="1">
    <source>
        <dbReference type="EMBL" id="SBV96384.1"/>
    </source>
</evidence>
<dbReference type="EMBL" id="FLUM01000001">
    <property type="protein sequence ID" value="SBV96384.1"/>
    <property type="molecule type" value="Genomic_DNA"/>
</dbReference>
<dbReference type="AlphaFoldDB" id="A0A212JAA3"/>
<reference evidence="1" key="1">
    <citation type="submission" date="2016-04" db="EMBL/GenBank/DDBJ databases">
        <authorList>
            <person name="Evans L.H."/>
            <person name="Alamgir A."/>
            <person name="Owens N."/>
            <person name="Weber N.D."/>
            <person name="Virtaneva K."/>
            <person name="Barbian K."/>
            <person name="Babar A."/>
            <person name="Rosenke K."/>
        </authorList>
    </citation>
    <scope>NUCLEOTIDE SEQUENCE</scope>
    <source>
        <strain evidence="1">86-1</strain>
    </source>
</reference>
<sequence length="43" mass="4904">MILIYVSLLRLGVQNFSSIANDEISTDNKDIIKYYVCGFLYIG</sequence>
<accession>A0A212JAA3</accession>
<organism evidence="1">
    <name type="scientific">uncultured Dysgonomonas sp</name>
    <dbReference type="NCBI Taxonomy" id="206096"/>
    <lineage>
        <taxon>Bacteria</taxon>
        <taxon>Pseudomonadati</taxon>
        <taxon>Bacteroidota</taxon>
        <taxon>Bacteroidia</taxon>
        <taxon>Bacteroidales</taxon>
        <taxon>Dysgonomonadaceae</taxon>
        <taxon>Dysgonomonas</taxon>
        <taxon>environmental samples</taxon>
    </lineage>
</organism>
<proteinExistence type="predicted"/>
<gene>
    <name evidence="1" type="ORF">KL86DYS1_11633</name>
</gene>
<protein>
    <submittedName>
        <fullName evidence="1">Uncharacterized protein</fullName>
    </submittedName>
</protein>
<name>A0A212JAA3_9BACT</name>